<proteinExistence type="predicted"/>
<sequence>MKISIKLKNHLNKLAVVAILIAFIGNLFIGSVDASMTEEPDTKTEEFYEDKELQKTFKDMNDYSKTTTEIKNELAINELKNNVANLIATKKVKPNAPLENYDYKGVTALEINQAGSTYTSITLPVKGDNYSLISNLTLVFNQDSSLSTYSESLITKSDDNKFIISNFMDGKLIENKATDLDYVSDADLQKGLENLQNTENINVKQSRGFGNKVACIAAVLGIGGSVAYLIAGTCTAACLTVNPVCAACIGGICALGAGGIGGVVTCFTL</sequence>
<dbReference type="AlphaFoldDB" id="A0A7Z8CZ66"/>
<protein>
    <submittedName>
        <fullName evidence="1">Uncharacterized protein</fullName>
    </submittedName>
</protein>
<dbReference type="Proteomes" id="UP000297938">
    <property type="component" value="Unassembled WGS sequence"/>
</dbReference>
<comment type="caution">
    <text evidence="1">The sequence shown here is derived from an EMBL/GenBank/DDBJ whole genome shotgun (WGS) entry which is preliminary data.</text>
</comment>
<gene>
    <name evidence="1" type="ORF">CKN69_06250</name>
</gene>
<reference evidence="1 2" key="1">
    <citation type="journal article" date="2018" name="Int. J. Food Microbiol.">
        <title>Growth of Carnobacterium spp. isolated from chilled vacuum-packaged meat under relevant acidic conditions.</title>
        <authorList>
            <person name="Zhang P."/>
            <person name="Badoni M."/>
            <person name="Ganzle M."/>
            <person name="Yang X."/>
        </authorList>
    </citation>
    <scope>NUCLEOTIDE SEQUENCE [LARGE SCALE GENOMIC DNA]</scope>
    <source>
        <strain evidence="1 2">B2</strain>
    </source>
</reference>
<evidence type="ECO:0000313" key="1">
    <source>
        <dbReference type="EMBL" id="TFJ27448.1"/>
    </source>
</evidence>
<organism evidence="1 2">
    <name type="scientific">Carnobacterium divergens</name>
    <name type="common">Lactobacillus divergens</name>
    <dbReference type="NCBI Taxonomy" id="2748"/>
    <lineage>
        <taxon>Bacteria</taxon>
        <taxon>Bacillati</taxon>
        <taxon>Bacillota</taxon>
        <taxon>Bacilli</taxon>
        <taxon>Lactobacillales</taxon>
        <taxon>Carnobacteriaceae</taxon>
        <taxon>Carnobacterium</taxon>
    </lineage>
</organism>
<accession>A0A7Z8CZ66</accession>
<dbReference type="RefSeq" id="WP_135025977.1">
    <property type="nucleotide sequence ID" value="NZ_JBFUWK010000004.1"/>
</dbReference>
<evidence type="ECO:0000313" key="2">
    <source>
        <dbReference type="Proteomes" id="UP000297938"/>
    </source>
</evidence>
<name>A0A7Z8CZ66_CARDV</name>
<dbReference type="EMBL" id="NRPP01000010">
    <property type="protein sequence ID" value="TFJ27448.1"/>
    <property type="molecule type" value="Genomic_DNA"/>
</dbReference>